<feature type="compositionally biased region" description="Polar residues" evidence="1">
    <location>
        <begin position="17"/>
        <end position="26"/>
    </location>
</feature>
<comment type="caution">
    <text evidence="2">The sequence shown here is derived from an EMBL/GenBank/DDBJ whole genome shotgun (WGS) entry which is preliminary data.</text>
</comment>
<feature type="region of interest" description="Disordered" evidence="1">
    <location>
        <begin position="15"/>
        <end position="37"/>
    </location>
</feature>
<reference evidence="2" key="1">
    <citation type="submission" date="2020-08" db="EMBL/GenBank/DDBJ databases">
        <title>Multicomponent nature underlies the extraordinary mechanical properties of spider dragline silk.</title>
        <authorList>
            <person name="Kono N."/>
            <person name="Nakamura H."/>
            <person name="Mori M."/>
            <person name="Yoshida Y."/>
            <person name="Ohtoshi R."/>
            <person name="Malay A.D."/>
            <person name="Moran D.A.P."/>
            <person name="Tomita M."/>
            <person name="Numata K."/>
            <person name="Arakawa K."/>
        </authorList>
    </citation>
    <scope>NUCLEOTIDE SEQUENCE</scope>
</reference>
<evidence type="ECO:0000313" key="2">
    <source>
        <dbReference type="EMBL" id="GFU57900.1"/>
    </source>
</evidence>
<sequence>MGKLVVLLFTDEKDHNNASNRQTPSDHSCAGEETVHQHLSSLSKEKGSSLLIRRSLLKCPLLMRVTTPHCRSDWPDDIGWCQIKVKTRNLK</sequence>
<keyword evidence="3" id="KW-1185">Reference proteome</keyword>
<name>A0A8X6UUX2_NEPPI</name>
<organism evidence="2 3">
    <name type="scientific">Nephila pilipes</name>
    <name type="common">Giant wood spider</name>
    <name type="synonym">Nephila maculata</name>
    <dbReference type="NCBI Taxonomy" id="299642"/>
    <lineage>
        <taxon>Eukaryota</taxon>
        <taxon>Metazoa</taxon>
        <taxon>Ecdysozoa</taxon>
        <taxon>Arthropoda</taxon>
        <taxon>Chelicerata</taxon>
        <taxon>Arachnida</taxon>
        <taxon>Araneae</taxon>
        <taxon>Araneomorphae</taxon>
        <taxon>Entelegynae</taxon>
        <taxon>Araneoidea</taxon>
        <taxon>Nephilidae</taxon>
        <taxon>Nephila</taxon>
    </lineage>
</organism>
<protein>
    <submittedName>
        <fullName evidence="2">Uncharacterized protein</fullName>
    </submittedName>
</protein>
<evidence type="ECO:0000313" key="3">
    <source>
        <dbReference type="Proteomes" id="UP000887013"/>
    </source>
</evidence>
<dbReference type="EMBL" id="BMAW01039976">
    <property type="protein sequence ID" value="GFU57900.1"/>
    <property type="molecule type" value="Genomic_DNA"/>
</dbReference>
<evidence type="ECO:0000256" key="1">
    <source>
        <dbReference type="SAM" id="MobiDB-lite"/>
    </source>
</evidence>
<proteinExistence type="predicted"/>
<gene>
    <name evidence="2" type="ORF">NPIL_627111</name>
</gene>
<dbReference type="Proteomes" id="UP000887013">
    <property type="component" value="Unassembled WGS sequence"/>
</dbReference>
<dbReference type="AlphaFoldDB" id="A0A8X6UUX2"/>
<accession>A0A8X6UUX2</accession>